<sequence>MEKEKMTRFGHSKFYELLDQMAEIHSAKNHDYAGTKDPLANLKCAERIDIEPWIGCWIRIQDKVSRVETFIRQGEYKVKDESVKDTLLDLAIYALLDYILYEERTQNED</sequence>
<comment type="caution">
    <text evidence="1">The sequence shown here is derived from an EMBL/GenBank/DDBJ whole genome shotgun (WGS) entry which is preliminary data.</text>
</comment>
<protein>
    <recommendedName>
        <fullName evidence="2">Nucleotide modification associated domain-containing protein</fullName>
    </recommendedName>
</protein>
<proteinExistence type="predicted"/>
<dbReference type="AlphaFoldDB" id="A0A0F9A2F9"/>
<organism evidence="1">
    <name type="scientific">marine sediment metagenome</name>
    <dbReference type="NCBI Taxonomy" id="412755"/>
    <lineage>
        <taxon>unclassified sequences</taxon>
        <taxon>metagenomes</taxon>
        <taxon>ecological metagenomes</taxon>
    </lineage>
</organism>
<accession>A0A0F9A2F9</accession>
<dbReference type="EMBL" id="LAZR01044818">
    <property type="protein sequence ID" value="KKL03719.1"/>
    <property type="molecule type" value="Genomic_DNA"/>
</dbReference>
<evidence type="ECO:0008006" key="2">
    <source>
        <dbReference type="Google" id="ProtNLM"/>
    </source>
</evidence>
<evidence type="ECO:0000313" key="1">
    <source>
        <dbReference type="EMBL" id="KKL03719.1"/>
    </source>
</evidence>
<gene>
    <name evidence="1" type="ORF">LCGC14_2623310</name>
</gene>
<name>A0A0F9A2F9_9ZZZZ</name>
<reference evidence="1" key="1">
    <citation type="journal article" date="2015" name="Nature">
        <title>Complex archaea that bridge the gap between prokaryotes and eukaryotes.</title>
        <authorList>
            <person name="Spang A."/>
            <person name="Saw J.H."/>
            <person name="Jorgensen S.L."/>
            <person name="Zaremba-Niedzwiedzka K."/>
            <person name="Martijn J."/>
            <person name="Lind A.E."/>
            <person name="van Eijk R."/>
            <person name="Schleper C."/>
            <person name="Guy L."/>
            <person name="Ettema T.J."/>
        </authorList>
    </citation>
    <scope>NUCLEOTIDE SEQUENCE</scope>
</reference>